<dbReference type="InterPro" id="IPR052575">
    <property type="entry name" value="SSU_processome_comp_20"/>
</dbReference>
<dbReference type="InterPro" id="IPR011430">
    <property type="entry name" value="UTP20_N"/>
</dbReference>
<evidence type="ECO:0000259" key="2">
    <source>
        <dbReference type="Pfam" id="PF07539"/>
    </source>
</evidence>
<dbReference type="VEuPathDB" id="VectorBase:LLOJ003692"/>
<dbReference type="PANTHER" id="PTHR17695:SF11">
    <property type="entry name" value="SMALL SUBUNIT PROCESSOME COMPONENT 20 HOMOLOG"/>
    <property type="match status" value="1"/>
</dbReference>
<proteinExistence type="predicted"/>
<feature type="compositionally biased region" description="Acidic residues" evidence="1">
    <location>
        <begin position="509"/>
        <end position="520"/>
    </location>
</feature>
<protein>
    <submittedName>
        <fullName evidence="5">Uncharacterized protein</fullName>
    </submittedName>
</protein>
<dbReference type="GO" id="GO:0030686">
    <property type="term" value="C:90S preribosome"/>
    <property type="evidence" value="ECO:0007669"/>
    <property type="project" value="TreeGrafter"/>
</dbReference>
<organism evidence="5 6">
    <name type="scientific">Lutzomyia longipalpis</name>
    <name type="common">Sand fly</name>
    <dbReference type="NCBI Taxonomy" id="7200"/>
    <lineage>
        <taxon>Eukaryota</taxon>
        <taxon>Metazoa</taxon>
        <taxon>Ecdysozoa</taxon>
        <taxon>Arthropoda</taxon>
        <taxon>Hexapoda</taxon>
        <taxon>Insecta</taxon>
        <taxon>Pterygota</taxon>
        <taxon>Neoptera</taxon>
        <taxon>Endopterygota</taxon>
        <taxon>Diptera</taxon>
        <taxon>Nematocera</taxon>
        <taxon>Psychodoidea</taxon>
        <taxon>Psychodidae</taxon>
        <taxon>Lutzomyia</taxon>
        <taxon>Lutzomyia</taxon>
    </lineage>
</organism>
<evidence type="ECO:0000313" key="5">
    <source>
        <dbReference type="EnsemblMetazoa" id="LLOJ003692-PA"/>
    </source>
</evidence>
<feature type="domain" description="U3 small nucleolar RNA-associated protein 20 C-terminal" evidence="4">
    <location>
        <begin position="1297"/>
        <end position="1515"/>
    </location>
</feature>
<dbReference type="EMBL" id="AJWK01011705">
    <property type="status" value="NOT_ANNOTATED_CDS"/>
    <property type="molecule type" value="Genomic_DNA"/>
</dbReference>
<sequence>MYSFPNSPFATLSGLEFKSTIFCLTLQDSRRASEENPLKAVFDLLKRPRINGKVTDAAMDIISNLLSLDDDALVTEDSPKAPEILIKNPRIPETEPEKNLSVGRRLILPHIDAIVNRLQSRMSGQKKKAVGKRDLAILSRIADLITDKEKSEILVGLLLPILTRKTGRMLNESSMVQMITSLTNLVDKSETPGRHIRTLAPLFEEISSLACRKLLCDLVVRIAKKSEDEMVSELVVELNALNRRWIDQPDFDRRLTAFRTIDDLIEKDSINVNVGLVAIFHSFFFLRHEKDLAMRSSSSHCLRKVSLALARKYSEEPQERKYIFDGVLLPLIKRSISGNNENLRAECVRILGDLSRVHPEVHYVFGDLHCLTDKHDKEVDFFENIIHLQQHRQGRALARFIRLAPQMKDPNSKTLLDFMLPLVSSYLCNEKFISKNSTVDFAAEAISVICKKLPFLPYQNILRLFIRKLRMNVEYQKQMVKVVIAIIDAFHFDFSEKKEKVENKNGNQEADESDEEDTEDLQEVKKESKKILKTSSGTNSPEYNLMVGLISSLIGTIAEFSTKEANHKLTKAQNAAQKEEEDILRIPIGVATVQLLHKVSKELLDTHLPKILMKLCTFLKSRLKSVRIVTRDMLKKIMEILGPGYLKILLDSITSILTRGYQVHVLVVTLHGILDRLKGNFKAGDIDDNLQCILKICMENVFGESAEEREVEKIAAKTHEAKFSNKSLLILQILATNINEKCLLDILLPFKEHLSKSHSAKVVNKVQDCLGKIVIGLGENKRISTESLLIFTYGVVSESIDTLKMKMAKKELTEVEREVLRRKPADIFLIADEKSASRKKVVKTNVQTNTHILTEFGLNLLHTLLKSERVDGAQFEGFLNPLVPIFRETLGGVHVKLSTLTLKCLTVVWTRQLMQEAIKERTLEDFVGKILEILKRYSSTELTKNDENFHLVKNTFKAIMALLRFVKDFTITEDQLKEILLHVDRDLHARQAIAFPLLRAIVAQKLYVPEIDNIIEFVAELCVTSDSDTVREEARQILITYLLDYPLDGAKFKQHLMFFLSQLTYSESPGRRSVVQLIQNLFKKLSQESLKKNSGVVFLAMGARFVEDELPEIREHIARCLEEILRRLDDETRRELWEIVLSLFRDKMSSHAEMGAIMSVRFMNADKTFRKRLNNFLPLIVRKLSGDELDDNLPGKFVRVHMEEADVEDESAARAKDHKLIQILIAIGKFFDKFPDILMDDNLASVVDGLAFKCQEFLGYDHSWVRYYSAKILATIAGNIDVDLLTRRLADPDEDTELKREFLYRNPESHIRSLALDLCAQLQPEHIQENMVGEVMKILLNLAKFIKHREIVKREKDAEEEDTKRDAGINLMWIVRRLRYAANGEVTQAPHSTIIRTSIFHWIQGLVHMLDSSTLRLLARSLLTPLLREMSTENNNHDQTLSQLATKIVEKIKKKLNSDDEFTSLVNEIHVKQMQKRAERKKTIAMEKVINPAKAAKRKASQQERKKVAKRRKMDVIKGKVAPKKRKTPPNAGNTAKKKRKKVK</sequence>
<dbReference type="EnsemblMetazoa" id="LLOJ003692-RA">
    <property type="protein sequence ID" value="LLOJ003692-PA"/>
    <property type="gene ID" value="LLOJ003692"/>
</dbReference>
<feature type="domain" description="U3 small nucleolar RNA-associated protein 20" evidence="3">
    <location>
        <begin position="577"/>
        <end position="795"/>
    </location>
</feature>
<feature type="region of interest" description="Disordered" evidence="1">
    <location>
        <begin position="501"/>
        <end position="520"/>
    </location>
</feature>
<dbReference type="InterPro" id="IPR011989">
    <property type="entry name" value="ARM-like"/>
</dbReference>
<keyword evidence="6" id="KW-1185">Reference proteome</keyword>
<dbReference type="Pfam" id="PF07539">
    <property type="entry name" value="UTP20_N"/>
    <property type="match status" value="1"/>
</dbReference>
<evidence type="ECO:0000259" key="3">
    <source>
        <dbReference type="Pfam" id="PF20416"/>
    </source>
</evidence>
<dbReference type="Proteomes" id="UP000092461">
    <property type="component" value="Unassembled WGS sequence"/>
</dbReference>
<accession>A0A1B0CGX9</accession>
<name>A0A1B0CGX9_LUTLO</name>
<feature type="region of interest" description="Disordered" evidence="1">
    <location>
        <begin position="1492"/>
        <end position="1544"/>
    </location>
</feature>
<evidence type="ECO:0000313" key="6">
    <source>
        <dbReference type="Proteomes" id="UP000092461"/>
    </source>
</evidence>
<dbReference type="PANTHER" id="PTHR17695">
    <property type="entry name" value="SMALL SUBUNIT PROCESSOME COMPONENT 20 HOMOLOG"/>
    <property type="match status" value="1"/>
</dbReference>
<dbReference type="Pfam" id="PF23099">
    <property type="entry name" value="UTP20_C"/>
    <property type="match status" value="1"/>
</dbReference>
<dbReference type="Gene3D" id="1.25.10.10">
    <property type="entry name" value="Leucine-rich Repeat Variant"/>
    <property type="match status" value="2"/>
</dbReference>
<dbReference type="SUPFAM" id="SSF48371">
    <property type="entry name" value="ARM repeat"/>
    <property type="match status" value="1"/>
</dbReference>
<dbReference type="GO" id="GO:0032040">
    <property type="term" value="C:small-subunit processome"/>
    <property type="evidence" value="ECO:0007669"/>
    <property type="project" value="TreeGrafter"/>
</dbReference>
<dbReference type="VEuPathDB" id="VectorBase:LLONM1_001223"/>
<feature type="domain" description="U3 small nucleolar RNA-associated protein 20 N-terminal" evidence="2">
    <location>
        <begin position="33"/>
        <end position="337"/>
    </location>
</feature>
<evidence type="ECO:0000259" key="4">
    <source>
        <dbReference type="Pfam" id="PF23099"/>
    </source>
</evidence>
<dbReference type="InterPro" id="IPR046523">
    <property type="entry name" value="UTP20_dom"/>
</dbReference>
<dbReference type="InterPro" id="IPR057525">
    <property type="entry name" value="UTP20_C"/>
</dbReference>
<evidence type="ECO:0000256" key="1">
    <source>
        <dbReference type="SAM" id="MobiDB-lite"/>
    </source>
</evidence>
<dbReference type="Pfam" id="PF20416">
    <property type="entry name" value="UTP20"/>
    <property type="match status" value="1"/>
</dbReference>
<reference evidence="5" key="1">
    <citation type="submission" date="2020-05" db="UniProtKB">
        <authorList>
            <consortium name="EnsemblMetazoa"/>
        </authorList>
    </citation>
    <scope>IDENTIFICATION</scope>
    <source>
        <strain evidence="5">Jacobina</strain>
    </source>
</reference>
<dbReference type="InterPro" id="IPR016024">
    <property type="entry name" value="ARM-type_fold"/>
</dbReference>